<name>A0A371YRF2_9GAMM</name>
<reference evidence="1" key="1">
    <citation type="journal article" date="2014" name="Int. J. Syst. Evol. Microbiol.">
        <title>Complete genome of a new Firmicutes species belonging to the dominant human colonic microbiota ('Ruminococcus bicirculans') reveals two chromosomes and a selective capacity to utilize plant glucans.</title>
        <authorList>
            <consortium name="NISC Comparative Sequencing Program"/>
            <person name="Wegmann U."/>
            <person name="Louis P."/>
            <person name="Goesmann A."/>
            <person name="Henrissat B."/>
            <person name="Duncan S.H."/>
            <person name="Flint H.J."/>
        </authorList>
    </citation>
    <scope>NUCLEOTIDE SEQUENCE</scope>
    <source>
        <strain evidence="1">KCTC 62575</strain>
    </source>
</reference>
<reference evidence="1" key="4">
    <citation type="submission" date="2024-09" db="EMBL/GenBank/DDBJ databases">
        <authorList>
            <person name="Sun Q."/>
            <person name="Mori K."/>
        </authorList>
    </citation>
    <scope>NUCLEOTIDE SEQUENCE</scope>
    <source>
        <strain evidence="1">KCTC 62575</strain>
    </source>
</reference>
<dbReference type="EMBL" id="JBHRSF010000014">
    <property type="protein sequence ID" value="MFC2994953.1"/>
    <property type="molecule type" value="Genomic_DNA"/>
</dbReference>
<dbReference type="OrthoDB" id="6709254at2"/>
<accession>A0A371YRF2</accession>
<dbReference type="Proteomes" id="UP001595455">
    <property type="component" value="Unassembled WGS sequence"/>
</dbReference>
<evidence type="ECO:0000313" key="1">
    <source>
        <dbReference type="EMBL" id="MFC2994953.1"/>
    </source>
</evidence>
<organism evidence="2 3">
    <name type="scientific">Acinetobacter sichuanensis</name>
    <dbReference type="NCBI Taxonomy" id="2136183"/>
    <lineage>
        <taxon>Bacteria</taxon>
        <taxon>Pseudomonadati</taxon>
        <taxon>Pseudomonadota</taxon>
        <taxon>Gammaproteobacteria</taxon>
        <taxon>Moraxellales</taxon>
        <taxon>Moraxellaceae</taxon>
        <taxon>Acinetobacter</taxon>
    </lineage>
</organism>
<reference evidence="4" key="3">
    <citation type="journal article" date="2019" name="Int. J. Syst. Evol. Microbiol.">
        <title>The Global Catalogue of Microorganisms (GCM) 10K type strain sequencing project: providing services to taxonomists for standard genome sequencing and annotation.</title>
        <authorList>
            <consortium name="The Broad Institute Genomics Platform"/>
            <consortium name="The Broad Institute Genome Sequencing Center for Infectious Disease"/>
            <person name="Wu L."/>
            <person name="Ma J."/>
        </authorList>
    </citation>
    <scope>NUCLEOTIDE SEQUENCE [LARGE SCALE GENOMIC DNA]</scope>
    <source>
        <strain evidence="4">KCTC 62575</strain>
    </source>
</reference>
<comment type="caution">
    <text evidence="2">The sequence shown here is derived from an EMBL/GenBank/DDBJ whole genome shotgun (WGS) entry which is preliminary data.</text>
</comment>
<dbReference type="EMBL" id="PYIX02000010">
    <property type="protein sequence ID" value="RFC84056.1"/>
    <property type="molecule type" value="Genomic_DNA"/>
</dbReference>
<gene>
    <name evidence="1" type="ORF">ACFODO_06660</name>
    <name evidence="2" type="ORF">C9E89_008665</name>
</gene>
<evidence type="ECO:0000313" key="3">
    <source>
        <dbReference type="Proteomes" id="UP000240957"/>
    </source>
</evidence>
<evidence type="ECO:0000313" key="2">
    <source>
        <dbReference type="EMBL" id="RFC84056.1"/>
    </source>
</evidence>
<dbReference type="Proteomes" id="UP000240957">
    <property type="component" value="Unassembled WGS sequence"/>
</dbReference>
<proteinExistence type="predicted"/>
<protein>
    <submittedName>
        <fullName evidence="2">Uncharacterized protein</fullName>
    </submittedName>
</protein>
<sequence>MNQIHFLRFSACDNPMQLNKIGNWVITFRDIAECMPIQLAITHVIPSQISDHLQLRSLYLQQMQNSLDWQMTQLEYTENTQAKIITRDFNSSLTLNFIKQLIHEFKRYDVELSYFSE</sequence>
<reference evidence="2 3" key="2">
    <citation type="submission" date="2018-08" db="EMBL/GenBank/DDBJ databases">
        <title>The draft genome of Acinetobacter sichuanensis strain WCHAc060041.</title>
        <authorList>
            <person name="Qin J."/>
            <person name="Feng Y."/>
            <person name="Zong Z."/>
        </authorList>
    </citation>
    <scope>NUCLEOTIDE SEQUENCE [LARGE SCALE GENOMIC DNA]</scope>
    <source>
        <strain evidence="2 3">WCHAc060041</strain>
    </source>
</reference>
<evidence type="ECO:0000313" key="4">
    <source>
        <dbReference type="Proteomes" id="UP001595455"/>
    </source>
</evidence>
<dbReference type="RefSeq" id="WP_107007850.1">
    <property type="nucleotide sequence ID" value="NZ_JBHRSF010000014.1"/>
</dbReference>
<keyword evidence="4" id="KW-1185">Reference proteome</keyword>
<dbReference type="AlphaFoldDB" id="A0A371YRF2"/>